<keyword evidence="12" id="KW-0868">Chloride</keyword>
<feature type="transmembrane region" description="Helical" evidence="16">
    <location>
        <begin position="360"/>
        <end position="380"/>
    </location>
</feature>
<accession>A0A9W9YP70</accession>
<dbReference type="GO" id="GO:0007268">
    <property type="term" value="P:chemical synaptic transmission"/>
    <property type="evidence" value="ECO:0007669"/>
    <property type="project" value="TreeGrafter"/>
</dbReference>
<keyword evidence="4" id="KW-0597">Phosphoprotein</keyword>
<evidence type="ECO:0000256" key="12">
    <source>
        <dbReference type="ARBA" id="ARBA00023214"/>
    </source>
</evidence>
<dbReference type="InterPro" id="IPR004842">
    <property type="entry name" value="SLC12A_fam"/>
</dbReference>
<dbReference type="GO" id="GO:0045202">
    <property type="term" value="C:synapse"/>
    <property type="evidence" value="ECO:0007669"/>
    <property type="project" value="GOC"/>
</dbReference>
<evidence type="ECO:0000256" key="13">
    <source>
        <dbReference type="ARBA" id="ARBA00046331"/>
    </source>
</evidence>
<evidence type="ECO:0000256" key="4">
    <source>
        <dbReference type="ARBA" id="ARBA00022553"/>
    </source>
</evidence>
<evidence type="ECO:0000313" key="19">
    <source>
        <dbReference type="Proteomes" id="UP001163046"/>
    </source>
</evidence>
<keyword evidence="19" id="KW-1185">Reference proteome</keyword>
<name>A0A9W9YP70_9CNID</name>
<dbReference type="AlphaFoldDB" id="A0A9W9YP70"/>
<keyword evidence="5 16" id="KW-0812">Transmembrane</keyword>
<keyword evidence="8 16" id="KW-1133">Transmembrane helix</keyword>
<feature type="transmembrane region" description="Helical" evidence="16">
    <location>
        <begin position="154"/>
        <end position="176"/>
    </location>
</feature>
<gene>
    <name evidence="18" type="ORF">OS493_015679</name>
</gene>
<evidence type="ECO:0000313" key="18">
    <source>
        <dbReference type="EMBL" id="KAJ7360571.1"/>
    </source>
</evidence>
<feature type="transmembrane region" description="Helical" evidence="16">
    <location>
        <begin position="525"/>
        <end position="546"/>
    </location>
</feature>
<evidence type="ECO:0000256" key="10">
    <source>
        <dbReference type="ARBA" id="ARBA00023136"/>
    </source>
</evidence>
<keyword evidence="6" id="KW-0769">Symport</keyword>
<evidence type="ECO:0000256" key="11">
    <source>
        <dbReference type="ARBA" id="ARBA00023180"/>
    </source>
</evidence>
<dbReference type="EMBL" id="MU827309">
    <property type="protein sequence ID" value="KAJ7360571.1"/>
    <property type="molecule type" value="Genomic_DNA"/>
</dbReference>
<dbReference type="Gene3D" id="1.20.1740.10">
    <property type="entry name" value="Amino acid/polyamine transporter I"/>
    <property type="match status" value="1"/>
</dbReference>
<comment type="similarity">
    <text evidence="13">Belongs to the SLC12A transporter family. K/Cl co-transporter subfamily.</text>
</comment>
<dbReference type="GO" id="GO:0055064">
    <property type="term" value="P:chloride ion homeostasis"/>
    <property type="evidence" value="ECO:0007669"/>
    <property type="project" value="TreeGrafter"/>
</dbReference>
<keyword evidence="6" id="KW-0813">Transport</keyword>
<keyword evidence="2" id="KW-1003">Cell membrane</keyword>
<feature type="transmembrane region" description="Helical" evidence="16">
    <location>
        <begin position="558"/>
        <end position="577"/>
    </location>
</feature>
<evidence type="ECO:0000256" key="15">
    <source>
        <dbReference type="SAM" id="MobiDB-lite"/>
    </source>
</evidence>
<feature type="transmembrane region" description="Helical" evidence="16">
    <location>
        <begin position="249"/>
        <end position="268"/>
    </location>
</feature>
<feature type="region of interest" description="Disordered" evidence="15">
    <location>
        <begin position="1"/>
        <end position="20"/>
    </location>
</feature>
<keyword evidence="3" id="KW-0633">Potassium transport</keyword>
<feature type="domain" description="Amino acid permease/ SLC12A" evidence="17">
    <location>
        <begin position="92"/>
        <end position="268"/>
    </location>
</feature>
<dbReference type="GO" id="GO:1990573">
    <property type="term" value="P:potassium ion import across plasma membrane"/>
    <property type="evidence" value="ECO:0007669"/>
    <property type="project" value="TreeGrafter"/>
</dbReference>
<comment type="caution">
    <text evidence="18">The sequence shown here is derived from an EMBL/GenBank/DDBJ whole genome shotgun (WGS) entry which is preliminary data.</text>
</comment>
<dbReference type="PANTHER" id="PTHR11827:SF73">
    <property type="entry name" value="KAZACHOC, ISOFORM G"/>
    <property type="match status" value="1"/>
</dbReference>
<feature type="transmembrane region" description="Helical" evidence="16">
    <location>
        <begin position="119"/>
        <end position="142"/>
    </location>
</feature>
<sequence length="719" mass="79000">MRTTARLTRRDGCVDLSPPERKANKQANLVAGKAGNLALYEDEIHKRPRISTLLQSLSRYEAVASPQQDDEEGEAKTTTSSQATKMGTLMGVYLPTIQNIFGVILFIRLSWIVGIAGTLQAFFIVFICCCCTMLTAISMSAIATNGVVPAGGAYFMISRALGPEFGGAVGLLFYLGTTFASSMYILGAIEILLTYMAPSMSLFGDVRSGGGAQSPVMLNNMRVYGSILLLLLIAVVFIGVKYVNKCASLFLVCVLFSILAIYLGFFSAQAREMPRICLLGNKLLASSSYHECSRNDTLLNATYGNDEAFWKNNPLSYVVGVPGITSGLFVDNWKSKYLKKNEVSPGVQAGEFEGEVRSDITTSFFVLLAIFFPSVTGIMAGSNRSGDLKDAQQSIPKGTIAAITTTSVVYLTSVLLFGATVHGELLRDKFGRSINSVMVVAEIAWPPTKWVILIGSLLSTVGAGMQSLTGAPRLLQAIARDNLIPFLNIFGYGSKSGEPTRALMLTACISEIGILIANLDSVAPIITMFFLMCYGFVNLACVLQSLLRTPNWRPRFKYYHWFSSFMGMCLCLALMFISSWYYALAAMILAAAIYKYIEFQGGLALSAARYSLLRLEEGPPHTKNWRPQILVLCPLKKNSEPESRRLLSLASQLKHGRGLSIVGSILEGDFKERADDVAWQRRLEILYFSEITQLKQVRKSIDEGIRKPAFKCRYQTRDR</sequence>
<dbReference type="PANTHER" id="PTHR11827">
    <property type="entry name" value="SOLUTE CARRIER FAMILY 12, CATION COTRANSPORTERS"/>
    <property type="match status" value="1"/>
</dbReference>
<dbReference type="Proteomes" id="UP001163046">
    <property type="component" value="Unassembled WGS sequence"/>
</dbReference>
<reference evidence="18" key="1">
    <citation type="submission" date="2023-01" db="EMBL/GenBank/DDBJ databases">
        <title>Genome assembly of the deep-sea coral Lophelia pertusa.</title>
        <authorList>
            <person name="Herrera S."/>
            <person name="Cordes E."/>
        </authorList>
    </citation>
    <scope>NUCLEOTIDE SEQUENCE</scope>
    <source>
        <strain evidence="18">USNM1676648</strain>
        <tissue evidence="18">Polyp</tissue>
    </source>
</reference>
<feature type="transmembrane region" description="Helical" evidence="16">
    <location>
        <begin position="400"/>
        <end position="422"/>
    </location>
</feature>
<organism evidence="18 19">
    <name type="scientific">Desmophyllum pertusum</name>
    <dbReference type="NCBI Taxonomy" id="174260"/>
    <lineage>
        <taxon>Eukaryota</taxon>
        <taxon>Metazoa</taxon>
        <taxon>Cnidaria</taxon>
        <taxon>Anthozoa</taxon>
        <taxon>Hexacorallia</taxon>
        <taxon>Scleractinia</taxon>
        <taxon>Caryophylliina</taxon>
        <taxon>Caryophylliidae</taxon>
        <taxon>Desmophyllum</taxon>
    </lineage>
</organism>
<evidence type="ECO:0000256" key="9">
    <source>
        <dbReference type="ARBA" id="ARBA00023065"/>
    </source>
</evidence>
<feature type="domain" description="Amino acid permease/ SLC12A" evidence="17">
    <location>
        <begin position="331"/>
        <end position="627"/>
    </location>
</feature>
<evidence type="ECO:0000256" key="16">
    <source>
        <dbReference type="SAM" id="Phobius"/>
    </source>
</evidence>
<dbReference type="OrthoDB" id="2020542at2759"/>
<evidence type="ECO:0000256" key="1">
    <source>
        <dbReference type="ARBA" id="ARBA00004141"/>
    </source>
</evidence>
<keyword evidence="10 16" id="KW-0472">Membrane</keyword>
<evidence type="ECO:0000256" key="5">
    <source>
        <dbReference type="ARBA" id="ARBA00022692"/>
    </source>
</evidence>
<feature type="transmembrane region" description="Helical" evidence="16">
    <location>
        <begin position="223"/>
        <end position="243"/>
    </location>
</feature>
<comment type="catalytic activity">
    <reaction evidence="14">
        <text>K(+)(in) + chloride(in) = K(+)(out) + chloride(out)</text>
        <dbReference type="Rhea" id="RHEA:72427"/>
        <dbReference type="ChEBI" id="CHEBI:17996"/>
        <dbReference type="ChEBI" id="CHEBI:29103"/>
    </reaction>
</comment>
<dbReference type="InterPro" id="IPR000076">
    <property type="entry name" value="KCL_cotranspt"/>
</dbReference>
<evidence type="ECO:0000256" key="2">
    <source>
        <dbReference type="ARBA" id="ARBA00022475"/>
    </source>
</evidence>
<evidence type="ECO:0000256" key="7">
    <source>
        <dbReference type="ARBA" id="ARBA00022958"/>
    </source>
</evidence>
<dbReference type="PRINTS" id="PR01081">
    <property type="entry name" value="KCLTRNSPORT"/>
</dbReference>
<dbReference type="GO" id="GO:0015379">
    <property type="term" value="F:potassium:chloride symporter activity"/>
    <property type="evidence" value="ECO:0007669"/>
    <property type="project" value="InterPro"/>
</dbReference>
<evidence type="ECO:0000256" key="8">
    <source>
        <dbReference type="ARBA" id="ARBA00022989"/>
    </source>
</evidence>
<dbReference type="Pfam" id="PF00324">
    <property type="entry name" value="AA_permease"/>
    <property type="match status" value="2"/>
</dbReference>
<keyword evidence="7" id="KW-0630">Potassium</keyword>
<keyword evidence="11" id="KW-0325">Glycoprotein</keyword>
<feature type="transmembrane region" description="Helical" evidence="16">
    <location>
        <begin position="92"/>
        <end position="113"/>
    </location>
</feature>
<evidence type="ECO:0000256" key="14">
    <source>
        <dbReference type="ARBA" id="ARBA00047825"/>
    </source>
</evidence>
<evidence type="ECO:0000256" key="3">
    <source>
        <dbReference type="ARBA" id="ARBA00022538"/>
    </source>
</evidence>
<dbReference type="GO" id="GO:0055075">
    <property type="term" value="P:potassium ion homeostasis"/>
    <property type="evidence" value="ECO:0007669"/>
    <property type="project" value="TreeGrafter"/>
</dbReference>
<dbReference type="GO" id="GO:0005886">
    <property type="term" value="C:plasma membrane"/>
    <property type="evidence" value="ECO:0007669"/>
    <property type="project" value="TreeGrafter"/>
</dbReference>
<feature type="compositionally biased region" description="Basic and acidic residues" evidence="15">
    <location>
        <begin position="8"/>
        <end position="20"/>
    </location>
</feature>
<dbReference type="GO" id="GO:0006884">
    <property type="term" value="P:cell volume homeostasis"/>
    <property type="evidence" value="ECO:0007669"/>
    <property type="project" value="TreeGrafter"/>
</dbReference>
<protein>
    <recommendedName>
        <fullName evidence="17">Amino acid permease/ SLC12A domain-containing protein</fullName>
    </recommendedName>
</protein>
<proteinExistence type="inferred from homology"/>
<evidence type="ECO:0000259" key="17">
    <source>
        <dbReference type="Pfam" id="PF00324"/>
    </source>
</evidence>
<dbReference type="InterPro" id="IPR004841">
    <property type="entry name" value="AA-permease/SLC12A_dom"/>
</dbReference>
<keyword evidence="9" id="KW-0406">Ion transport</keyword>
<evidence type="ECO:0000256" key="6">
    <source>
        <dbReference type="ARBA" id="ARBA00022847"/>
    </source>
</evidence>
<comment type="subcellular location">
    <subcellularLocation>
        <location evidence="1">Membrane</location>
        <topology evidence="1">Multi-pass membrane protein</topology>
    </subcellularLocation>
</comment>